<organism evidence="1 2">
    <name type="scientific">Marine Group I thaumarchaeote SCGC AAA799-N04</name>
    <dbReference type="NCBI Taxonomy" id="1502293"/>
    <lineage>
        <taxon>Archaea</taxon>
        <taxon>Nitrososphaerota</taxon>
        <taxon>Marine Group I</taxon>
    </lineage>
</organism>
<reference evidence="1 2" key="1">
    <citation type="submission" date="2014-06" db="EMBL/GenBank/DDBJ databases">
        <authorList>
            <person name="Ngugi D.K."/>
            <person name="Blom J."/>
            <person name="Alam I."/>
            <person name="Rashid M."/>
            <person name="Ba Alawi W."/>
            <person name="Zhang G."/>
            <person name="Hikmawan T."/>
            <person name="Guan Y."/>
            <person name="Antunes A."/>
            <person name="Siam R."/>
            <person name="ElDorry H."/>
            <person name="Bajic V."/>
            <person name="Stingl U."/>
        </authorList>
    </citation>
    <scope>NUCLEOTIDE SEQUENCE [LARGE SCALE GENOMIC DNA]</scope>
    <source>
        <strain evidence="1">SCGC AAA799-N04</strain>
    </source>
</reference>
<protein>
    <submittedName>
        <fullName evidence="1">SMC domain-containing protein</fullName>
    </submittedName>
</protein>
<dbReference type="EMBL" id="JOKN01000083">
    <property type="protein sequence ID" value="KEQ55747.1"/>
    <property type="molecule type" value="Genomic_DNA"/>
</dbReference>
<dbReference type="AlphaFoldDB" id="A0A081RKM4"/>
<sequence>MLKIQKRIANLTSRDQSIESEVLTNESHVESLLE</sequence>
<gene>
    <name evidence="1" type="ORF">AAA799N04_01874</name>
</gene>
<proteinExistence type="predicted"/>
<dbReference type="Proteomes" id="UP000028059">
    <property type="component" value="Unassembled WGS sequence"/>
</dbReference>
<feature type="non-terminal residue" evidence="1">
    <location>
        <position position="34"/>
    </location>
</feature>
<comment type="caution">
    <text evidence="1">The sequence shown here is derived from an EMBL/GenBank/DDBJ whole genome shotgun (WGS) entry which is preliminary data.</text>
</comment>
<accession>A0A081RKM4</accession>
<keyword evidence="2" id="KW-1185">Reference proteome</keyword>
<name>A0A081RKM4_9ARCH</name>
<evidence type="ECO:0000313" key="1">
    <source>
        <dbReference type="EMBL" id="KEQ55747.1"/>
    </source>
</evidence>
<evidence type="ECO:0000313" key="2">
    <source>
        <dbReference type="Proteomes" id="UP000028059"/>
    </source>
</evidence>